<organism evidence="3 4">
    <name type="scientific">Coccomyxa viridis</name>
    <dbReference type="NCBI Taxonomy" id="1274662"/>
    <lineage>
        <taxon>Eukaryota</taxon>
        <taxon>Viridiplantae</taxon>
        <taxon>Chlorophyta</taxon>
        <taxon>core chlorophytes</taxon>
        <taxon>Trebouxiophyceae</taxon>
        <taxon>Trebouxiophyceae incertae sedis</taxon>
        <taxon>Coccomyxaceae</taxon>
        <taxon>Coccomyxa</taxon>
    </lineage>
</organism>
<evidence type="ECO:0000256" key="1">
    <source>
        <dbReference type="SAM" id="MobiDB-lite"/>
    </source>
</evidence>
<gene>
    <name evidence="3" type="ORF">CVIRNUC_006392</name>
</gene>
<feature type="domain" description="DC-UbP/UBTD2 N-terminal" evidence="2">
    <location>
        <begin position="26"/>
        <end position="116"/>
    </location>
</feature>
<dbReference type="InterPro" id="IPR032752">
    <property type="entry name" value="DC-UbP/UBTD2_N"/>
</dbReference>
<dbReference type="PANTHER" id="PTHR13609">
    <property type="entry name" value="UBIQUITIN DOMAIN CONTAINING 1 PROTEIN-RELATED"/>
    <property type="match status" value="1"/>
</dbReference>
<dbReference type="InterPro" id="IPR038169">
    <property type="entry name" value="DC-UbP/UBTD2_N_sf"/>
</dbReference>
<dbReference type="Proteomes" id="UP001314263">
    <property type="component" value="Unassembled WGS sequence"/>
</dbReference>
<sequence>MGCFCSKYFDDQPGVAPHSSVKRLIRPVWKTPKPWTEEELQAKRAEYWDTQPHYGGDRVIWDALKAAAASDLGTAAVILDSAGIVVSVEDMTVCYDERGAKYELPKYVLSEPSNLRRSKKCPQPQEQEMSRTALAHAEADSRA</sequence>
<evidence type="ECO:0000313" key="4">
    <source>
        <dbReference type="Proteomes" id="UP001314263"/>
    </source>
</evidence>
<dbReference type="Pfam" id="PF16455">
    <property type="entry name" value="UBD"/>
    <property type="match status" value="1"/>
</dbReference>
<dbReference type="EMBL" id="CAUYUE010000008">
    <property type="protein sequence ID" value="CAK0783193.1"/>
    <property type="molecule type" value="Genomic_DNA"/>
</dbReference>
<evidence type="ECO:0000313" key="3">
    <source>
        <dbReference type="EMBL" id="CAK0783193.1"/>
    </source>
</evidence>
<name>A0AAV1IBI6_9CHLO</name>
<dbReference type="AlphaFoldDB" id="A0AAV1IBI6"/>
<feature type="region of interest" description="Disordered" evidence="1">
    <location>
        <begin position="113"/>
        <end position="143"/>
    </location>
</feature>
<reference evidence="3 4" key="1">
    <citation type="submission" date="2023-10" db="EMBL/GenBank/DDBJ databases">
        <authorList>
            <person name="Maclean D."/>
            <person name="Macfadyen A."/>
        </authorList>
    </citation>
    <scope>NUCLEOTIDE SEQUENCE [LARGE SCALE GENOMIC DNA]</scope>
</reference>
<dbReference type="Gene3D" id="1.20.225.20">
    <property type="entry name" value="Ub domain-containing protein, DC-UbP/UBTD2, N-terminal domain"/>
    <property type="match status" value="1"/>
</dbReference>
<accession>A0AAV1IBI6</accession>
<evidence type="ECO:0000259" key="2">
    <source>
        <dbReference type="Pfam" id="PF16455"/>
    </source>
</evidence>
<protein>
    <recommendedName>
        <fullName evidence="2">DC-UbP/UBTD2 N-terminal domain-containing protein</fullName>
    </recommendedName>
</protein>
<comment type="caution">
    <text evidence="3">The sequence shown here is derived from an EMBL/GenBank/DDBJ whole genome shotgun (WGS) entry which is preliminary data.</text>
</comment>
<keyword evidence="4" id="KW-1185">Reference proteome</keyword>
<dbReference type="InterPro" id="IPR039869">
    <property type="entry name" value="UBTD1/2"/>
</dbReference>
<proteinExistence type="predicted"/>